<dbReference type="Pfam" id="PF15110">
    <property type="entry name" value="TMEM141"/>
    <property type="match status" value="1"/>
</dbReference>
<reference evidence="3" key="2">
    <citation type="submission" date="2025-09" db="UniProtKB">
        <authorList>
            <consortium name="Ensembl"/>
        </authorList>
    </citation>
    <scope>IDENTIFICATION</scope>
    <source>
        <strain evidence="3">Glennie</strain>
    </source>
</reference>
<keyword evidence="2" id="KW-0812">Transmembrane</keyword>
<dbReference type="Proteomes" id="UP000002279">
    <property type="component" value="Unplaced"/>
</dbReference>
<evidence type="ECO:0008006" key="5">
    <source>
        <dbReference type="Google" id="ProtNLM"/>
    </source>
</evidence>
<keyword evidence="2" id="KW-1133">Transmembrane helix</keyword>
<evidence type="ECO:0000256" key="1">
    <source>
        <dbReference type="SAM" id="MobiDB-lite"/>
    </source>
</evidence>
<evidence type="ECO:0000256" key="2">
    <source>
        <dbReference type="SAM" id="Phobius"/>
    </source>
</evidence>
<dbReference type="InterPro" id="IPR038259">
    <property type="entry name" value="Tmem141_sf"/>
</dbReference>
<evidence type="ECO:0000313" key="4">
    <source>
        <dbReference type="Proteomes" id="UP000002279"/>
    </source>
</evidence>
<dbReference type="InterPro" id="IPR026788">
    <property type="entry name" value="Tmem141"/>
</dbReference>
<keyword evidence="4" id="KW-1185">Reference proteome</keyword>
<protein>
    <recommendedName>
        <fullName evidence="5">Transmembrane protein 141</fullName>
    </recommendedName>
</protein>
<dbReference type="AlphaFoldDB" id="A0A6I8NVV8"/>
<proteinExistence type="predicted"/>
<dbReference type="Bgee" id="ENSOANG00000042517">
    <property type="expression patterns" value="Expressed in cerebellum"/>
</dbReference>
<reference evidence="3" key="1">
    <citation type="submission" date="2025-08" db="UniProtKB">
        <authorList>
            <consortium name="Ensembl"/>
        </authorList>
    </citation>
    <scope>IDENTIFICATION</scope>
    <source>
        <strain evidence="3">Glennie</strain>
    </source>
</reference>
<feature type="compositionally biased region" description="Basic and acidic residues" evidence="1">
    <location>
        <begin position="124"/>
        <end position="133"/>
    </location>
</feature>
<feature type="transmembrane region" description="Helical" evidence="2">
    <location>
        <begin position="12"/>
        <end position="31"/>
    </location>
</feature>
<sequence length="133" mass="13977">MGRLWRGAAVGGRPGGLNAFVSSGFGAAFALQKLLNRKLPYPMQWTVLLAVVAGSAGSYAVTRAETWKCSDLWLFLETGRLPQDGAAGEGTRGPGWAAPARGGGWEEDGKPLWPLEKQGGPALRPRESEGPGS</sequence>
<dbReference type="InParanoid" id="A0A6I8NVV8"/>
<organism evidence="3 4">
    <name type="scientific">Ornithorhynchus anatinus</name>
    <name type="common">Duckbill platypus</name>
    <dbReference type="NCBI Taxonomy" id="9258"/>
    <lineage>
        <taxon>Eukaryota</taxon>
        <taxon>Metazoa</taxon>
        <taxon>Chordata</taxon>
        <taxon>Craniata</taxon>
        <taxon>Vertebrata</taxon>
        <taxon>Euteleostomi</taxon>
        <taxon>Mammalia</taxon>
        <taxon>Monotremata</taxon>
        <taxon>Ornithorhynchidae</taxon>
        <taxon>Ornithorhynchus</taxon>
    </lineage>
</organism>
<feature type="transmembrane region" description="Helical" evidence="2">
    <location>
        <begin position="43"/>
        <end position="62"/>
    </location>
</feature>
<dbReference type="PANTHER" id="PTHR47229">
    <property type="entry name" value="TRANSMEMBRANE PROTEIN 141"/>
    <property type="match status" value="1"/>
</dbReference>
<dbReference type="GeneTree" id="ENSGT00960000188045"/>
<evidence type="ECO:0000313" key="3">
    <source>
        <dbReference type="Ensembl" id="ENSOANP00000045474.1"/>
    </source>
</evidence>
<dbReference type="PANTHER" id="PTHR47229:SF1">
    <property type="entry name" value="TRANSMEMBRANE PROTEIN 141"/>
    <property type="match status" value="1"/>
</dbReference>
<accession>A0A6I8NVV8</accession>
<keyword evidence="2" id="KW-0472">Membrane</keyword>
<dbReference type="Ensembl" id="ENSOANT00000051055.1">
    <property type="protein sequence ID" value="ENSOANP00000045474.1"/>
    <property type="gene ID" value="ENSOANG00000042517.1"/>
</dbReference>
<feature type="region of interest" description="Disordered" evidence="1">
    <location>
        <begin position="84"/>
        <end position="133"/>
    </location>
</feature>
<dbReference type="Gene3D" id="1.10.3350.20">
    <property type="entry name" value="Tmem141 protein family"/>
    <property type="match status" value="1"/>
</dbReference>
<name>A0A6I8NVV8_ORNAN</name>